<proteinExistence type="predicted"/>
<comment type="caution">
    <text evidence="1">The sequence shown here is derived from an EMBL/GenBank/DDBJ whole genome shotgun (WGS) entry which is preliminary data.</text>
</comment>
<organism evidence="1 2">
    <name type="scientific">Diphasiastrum complanatum</name>
    <name type="common">Issler's clubmoss</name>
    <name type="synonym">Lycopodium complanatum</name>
    <dbReference type="NCBI Taxonomy" id="34168"/>
    <lineage>
        <taxon>Eukaryota</taxon>
        <taxon>Viridiplantae</taxon>
        <taxon>Streptophyta</taxon>
        <taxon>Embryophyta</taxon>
        <taxon>Tracheophyta</taxon>
        <taxon>Lycopodiopsida</taxon>
        <taxon>Lycopodiales</taxon>
        <taxon>Lycopodiaceae</taxon>
        <taxon>Lycopodioideae</taxon>
        <taxon>Diphasiastrum</taxon>
    </lineage>
</organism>
<protein>
    <submittedName>
        <fullName evidence="1">Uncharacterized protein</fullName>
    </submittedName>
</protein>
<name>A0ACC2CSM5_DIPCM</name>
<gene>
    <name evidence="1" type="ORF">O6H91_09G103000</name>
</gene>
<accession>A0ACC2CSM5</accession>
<keyword evidence="2" id="KW-1185">Reference proteome</keyword>
<sequence>MAIARTGVFVDDYLEYSSSLPAELQRHLSTMRELDDRSHSMLNQIREQTKFFLNLPSQHTKKPTPDQEELIEKLKKDVEVNQENLLSLCTEKVLLAQQAHDLIDSHLKRLDEDLHQFADDLKLEGKIPSDEPAVLPMILTREEKRKGHFFSPPPKRLDAKFERDRDQEFDWDRERERDTDSDLMPPPGSLRKKSLPAPPDVDHPIDPDEPTYCICGQVSFGDMIACDNENCEGGEWFHYQCVGLSSETLFKGKWYCPSCRSGERRGTL</sequence>
<evidence type="ECO:0000313" key="2">
    <source>
        <dbReference type="Proteomes" id="UP001162992"/>
    </source>
</evidence>
<reference evidence="2" key="1">
    <citation type="journal article" date="2024" name="Proc. Natl. Acad. Sci. U.S.A.">
        <title>Extraordinary preservation of gene collinearity over three hundred million years revealed in homosporous lycophytes.</title>
        <authorList>
            <person name="Li C."/>
            <person name="Wickell D."/>
            <person name="Kuo L.Y."/>
            <person name="Chen X."/>
            <person name="Nie B."/>
            <person name="Liao X."/>
            <person name="Peng D."/>
            <person name="Ji J."/>
            <person name="Jenkins J."/>
            <person name="Williams M."/>
            <person name="Shu S."/>
            <person name="Plott C."/>
            <person name="Barry K."/>
            <person name="Rajasekar S."/>
            <person name="Grimwood J."/>
            <person name="Han X."/>
            <person name="Sun S."/>
            <person name="Hou Z."/>
            <person name="He W."/>
            <person name="Dai G."/>
            <person name="Sun C."/>
            <person name="Schmutz J."/>
            <person name="Leebens-Mack J.H."/>
            <person name="Li F.W."/>
            <person name="Wang L."/>
        </authorList>
    </citation>
    <scope>NUCLEOTIDE SEQUENCE [LARGE SCALE GENOMIC DNA]</scope>
    <source>
        <strain evidence="2">cv. PW_Plant_1</strain>
    </source>
</reference>
<dbReference type="EMBL" id="CM055100">
    <property type="protein sequence ID" value="KAJ7545013.1"/>
    <property type="molecule type" value="Genomic_DNA"/>
</dbReference>
<evidence type="ECO:0000313" key="1">
    <source>
        <dbReference type="EMBL" id="KAJ7545013.1"/>
    </source>
</evidence>
<dbReference type="Proteomes" id="UP001162992">
    <property type="component" value="Chromosome 9"/>
</dbReference>